<dbReference type="EMBL" id="JADIMK010000014">
    <property type="protein sequence ID" value="MBO8455162.1"/>
    <property type="molecule type" value="Genomic_DNA"/>
</dbReference>
<dbReference type="AlphaFoldDB" id="A0A9D9MZ21"/>
<reference evidence="1" key="2">
    <citation type="journal article" date="2021" name="PeerJ">
        <title>Extensive microbial diversity within the chicken gut microbiome revealed by metagenomics and culture.</title>
        <authorList>
            <person name="Gilroy R."/>
            <person name="Ravi A."/>
            <person name="Getino M."/>
            <person name="Pursley I."/>
            <person name="Horton D.L."/>
            <person name="Alikhan N.F."/>
            <person name="Baker D."/>
            <person name="Gharbi K."/>
            <person name="Hall N."/>
            <person name="Watson M."/>
            <person name="Adriaenssens E.M."/>
            <person name="Foster-Nyarko E."/>
            <person name="Jarju S."/>
            <person name="Secka A."/>
            <person name="Antonio M."/>
            <person name="Oren A."/>
            <person name="Chaudhuri R.R."/>
            <person name="La Ragione R."/>
            <person name="Hildebrand F."/>
            <person name="Pallen M.J."/>
        </authorList>
    </citation>
    <scope>NUCLEOTIDE SEQUENCE</scope>
    <source>
        <strain evidence="1">B1-3475</strain>
    </source>
</reference>
<accession>A0A9D9MZ21</accession>
<sequence length="76" mass="8789">MAAVKEAKDENNLETLVLNAFEDFVKSLEQSGMWTLKITRQFKKDMKKYQNKVNNIARLSVVLKMLQEIGHSELFG</sequence>
<evidence type="ECO:0000313" key="2">
    <source>
        <dbReference type="Proteomes" id="UP000823617"/>
    </source>
</evidence>
<proteinExistence type="predicted"/>
<name>A0A9D9MZ21_9BACT</name>
<reference evidence="1" key="1">
    <citation type="submission" date="2020-10" db="EMBL/GenBank/DDBJ databases">
        <authorList>
            <person name="Gilroy R."/>
        </authorList>
    </citation>
    <scope>NUCLEOTIDE SEQUENCE</scope>
    <source>
        <strain evidence="1">B1-3475</strain>
    </source>
</reference>
<comment type="caution">
    <text evidence="1">The sequence shown here is derived from an EMBL/GenBank/DDBJ whole genome shotgun (WGS) entry which is preliminary data.</text>
</comment>
<organism evidence="1 2">
    <name type="scientific">Candidatus Cryptobacteroides intestinigallinarum</name>
    <dbReference type="NCBI Taxonomy" id="2840767"/>
    <lineage>
        <taxon>Bacteria</taxon>
        <taxon>Pseudomonadati</taxon>
        <taxon>Bacteroidota</taxon>
        <taxon>Bacteroidia</taxon>
        <taxon>Bacteroidales</taxon>
        <taxon>Candidatus Cryptobacteroides</taxon>
    </lineage>
</organism>
<evidence type="ECO:0000313" key="1">
    <source>
        <dbReference type="EMBL" id="MBO8455162.1"/>
    </source>
</evidence>
<dbReference type="Proteomes" id="UP000823617">
    <property type="component" value="Unassembled WGS sequence"/>
</dbReference>
<protein>
    <submittedName>
        <fullName evidence="1">Uncharacterized protein</fullName>
    </submittedName>
</protein>
<gene>
    <name evidence="1" type="ORF">IAC08_01995</name>
</gene>